<feature type="region of interest" description="Disordered" evidence="8">
    <location>
        <begin position="1"/>
        <end position="21"/>
    </location>
</feature>
<dbReference type="InterPro" id="IPR003613">
    <property type="entry name" value="Ubox_domain"/>
</dbReference>
<evidence type="ECO:0000313" key="11">
    <source>
        <dbReference type="Proteomes" id="UP001459277"/>
    </source>
</evidence>
<keyword evidence="5" id="KW-0677">Repeat</keyword>
<dbReference type="Proteomes" id="UP001459277">
    <property type="component" value="Unassembled WGS sequence"/>
</dbReference>
<reference evidence="10 11" key="1">
    <citation type="submission" date="2024-01" db="EMBL/GenBank/DDBJ databases">
        <title>A telomere-to-telomere, gap-free genome of sweet tea (Lithocarpus litseifolius).</title>
        <authorList>
            <person name="Zhou J."/>
        </authorList>
    </citation>
    <scope>NUCLEOTIDE SEQUENCE [LARGE SCALE GENOMIC DNA]</scope>
    <source>
        <strain evidence="10">Zhou-2022a</strain>
        <tissue evidence="10">Leaf</tissue>
    </source>
</reference>
<feature type="region of interest" description="Disordered" evidence="8">
    <location>
        <begin position="102"/>
        <end position="123"/>
    </location>
</feature>
<evidence type="ECO:0000256" key="1">
    <source>
        <dbReference type="ARBA" id="ARBA00000900"/>
    </source>
</evidence>
<dbReference type="PANTHER" id="PTHR23315">
    <property type="entry name" value="U BOX DOMAIN-CONTAINING"/>
    <property type="match status" value="1"/>
</dbReference>
<dbReference type="Pfam" id="PF04564">
    <property type="entry name" value="U-box"/>
    <property type="match status" value="1"/>
</dbReference>
<dbReference type="InterPro" id="IPR013083">
    <property type="entry name" value="Znf_RING/FYVE/PHD"/>
</dbReference>
<dbReference type="Gene3D" id="3.30.40.10">
    <property type="entry name" value="Zinc/RING finger domain, C3HC4 (zinc finger)"/>
    <property type="match status" value="1"/>
</dbReference>
<dbReference type="SMART" id="SM00185">
    <property type="entry name" value="ARM"/>
    <property type="match status" value="4"/>
</dbReference>
<dbReference type="Gene3D" id="1.25.10.10">
    <property type="entry name" value="Leucine-rich Repeat Variant"/>
    <property type="match status" value="1"/>
</dbReference>
<evidence type="ECO:0000256" key="3">
    <source>
        <dbReference type="ARBA" id="ARBA00012483"/>
    </source>
</evidence>
<dbReference type="InterPro" id="IPR011989">
    <property type="entry name" value="ARM-like"/>
</dbReference>
<accession>A0AAW2D007</accession>
<dbReference type="EC" id="2.3.2.27" evidence="3"/>
<feature type="compositionally biased region" description="Polar residues" evidence="8">
    <location>
        <begin position="102"/>
        <end position="111"/>
    </location>
</feature>
<dbReference type="CDD" id="cd16664">
    <property type="entry name" value="RING-Ubox_PUB"/>
    <property type="match status" value="1"/>
</dbReference>
<evidence type="ECO:0000256" key="2">
    <source>
        <dbReference type="ARBA" id="ARBA00004906"/>
    </source>
</evidence>
<sequence>MQQSAFISRNHDYSSSSQSSVVPNIPDEFRCPITLDLMRDPVIVASGHTYDRHSIARWINSGHYTCPKSGQKLLHMALIPNYALKSLIHQWCQDNNVSLNEDKASSFSDSESGNRKGKQSENAVDHISATKAVADAVKMTAEFLVGKLATGSVEIQRQAAYELRLLAKTGMDNRRMIADAGAIPFLGRLWSRENAAAAIFSLSMIDECKVTIGARPRAIPALVGLLRDGSPAGKRDAATALFNLAVYNANKISVVVAGAVPVLIDLLMDDKASITDDALAVLALLLGCSQGLEEIRKSRVLVPLLTDLLRFGSYKGKENSITLLLGLCKDGGEEVARCLLINPRSIPSLQILAAEGSRKLGERRMHCLDYSTGWIAPKLENFTFEPEEQIFSFKDSVNSNLAVNSGLYS</sequence>
<dbReference type="SMART" id="SM00504">
    <property type="entry name" value="Ubox"/>
    <property type="match status" value="1"/>
</dbReference>
<keyword evidence="11" id="KW-1185">Reference proteome</keyword>
<dbReference type="InterPro" id="IPR058678">
    <property type="entry name" value="ARM_PUB"/>
</dbReference>
<dbReference type="PROSITE" id="PS51698">
    <property type="entry name" value="U_BOX"/>
    <property type="match status" value="1"/>
</dbReference>
<evidence type="ECO:0000313" key="10">
    <source>
        <dbReference type="EMBL" id="KAL0003409.1"/>
    </source>
</evidence>
<comment type="pathway">
    <text evidence="2">Protein modification; protein ubiquitination.</text>
</comment>
<protein>
    <recommendedName>
        <fullName evidence="3">RING-type E3 ubiquitin transferase</fullName>
        <ecNumber evidence="3">2.3.2.27</ecNumber>
    </recommendedName>
</protein>
<dbReference type="GO" id="GO:0061630">
    <property type="term" value="F:ubiquitin protein ligase activity"/>
    <property type="evidence" value="ECO:0007669"/>
    <property type="project" value="UniProtKB-EC"/>
</dbReference>
<gene>
    <name evidence="10" type="ORF">SO802_017190</name>
</gene>
<dbReference type="InterPro" id="IPR016024">
    <property type="entry name" value="ARM-type_fold"/>
</dbReference>
<dbReference type="GO" id="GO:0016567">
    <property type="term" value="P:protein ubiquitination"/>
    <property type="evidence" value="ECO:0007669"/>
    <property type="project" value="InterPro"/>
</dbReference>
<dbReference type="PANTHER" id="PTHR23315:SF224">
    <property type="entry name" value="U-BOX DOMAIN-CONTAINING PROTEIN 1"/>
    <property type="match status" value="1"/>
</dbReference>
<evidence type="ECO:0000256" key="4">
    <source>
        <dbReference type="ARBA" id="ARBA00022679"/>
    </source>
</evidence>
<evidence type="ECO:0000259" key="9">
    <source>
        <dbReference type="PROSITE" id="PS51698"/>
    </source>
</evidence>
<evidence type="ECO:0000256" key="5">
    <source>
        <dbReference type="ARBA" id="ARBA00022737"/>
    </source>
</evidence>
<dbReference type="Pfam" id="PF25598">
    <property type="entry name" value="ARM_PUB"/>
    <property type="match status" value="1"/>
</dbReference>
<dbReference type="PROSITE" id="PS50176">
    <property type="entry name" value="ARM_REPEAT"/>
    <property type="match status" value="1"/>
</dbReference>
<evidence type="ECO:0000256" key="8">
    <source>
        <dbReference type="SAM" id="MobiDB-lite"/>
    </source>
</evidence>
<dbReference type="SUPFAM" id="SSF57850">
    <property type="entry name" value="RING/U-box"/>
    <property type="match status" value="1"/>
</dbReference>
<dbReference type="InterPro" id="IPR045210">
    <property type="entry name" value="RING-Ubox_PUB"/>
</dbReference>
<dbReference type="EMBL" id="JAZDWU010000005">
    <property type="protein sequence ID" value="KAL0003409.1"/>
    <property type="molecule type" value="Genomic_DNA"/>
</dbReference>
<name>A0AAW2D007_9ROSI</name>
<organism evidence="10 11">
    <name type="scientific">Lithocarpus litseifolius</name>
    <dbReference type="NCBI Taxonomy" id="425828"/>
    <lineage>
        <taxon>Eukaryota</taxon>
        <taxon>Viridiplantae</taxon>
        <taxon>Streptophyta</taxon>
        <taxon>Embryophyta</taxon>
        <taxon>Tracheophyta</taxon>
        <taxon>Spermatophyta</taxon>
        <taxon>Magnoliopsida</taxon>
        <taxon>eudicotyledons</taxon>
        <taxon>Gunneridae</taxon>
        <taxon>Pentapetalae</taxon>
        <taxon>rosids</taxon>
        <taxon>fabids</taxon>
        <taxon>Fagales</taxon>
        <taxon>Fagaceae</taxon>
        <taxon>Lithocarpus</taxon>
    </lineage>
</organism>
<dbReference type="SUPFAM" id="SSF48371">
    <property type="entry name" value="ARM repeat"/>
    <property type="match status" value="1"/>
</dbReference>
<dbReference type="AlphaFoldDB" id="A0AAW2D007"/>
<dbReference type="FunFam" id="1.25.10.10:FF:000491">
    <property type="entry name" value="RING-type E3 ubiquitin transferase"/>
    <property type="match status" value="1"/>
</dbReference>
<comment type="catalytic activity">
    <reaction evidence="1">
        <text>S-ubiquitinyl-[E2 ubiquitin-conjugating enzyme]-L-cysteine + [acceptor protein]-L-lysine = [E2 ubiquitin-conjugating enzyme]-L-cysteine + N(6)-ubiquitinyl-[acceptor protein]-L-lysine.</text>
        <dbReference type="EC" id="2.3.2.27"/>
    </reaction>
</comment>
<proteinExistence type="predicted"/>
<keyword evidence="6" id="KW-0833">Ubl conjugation pathway</keyword>
<dbReference type="InterPro" id="IPR000225">
    <property type="entry name" value="Armadillo"/>
</dbReference>
<feature type="repeat" description="ARM" evidence="7">
    <location>
        <begin position="217"/>
        <end position="259"/>
    </location>
</feature>
<dbReference type="FunFam" id="3.30.40.10:FF:000114">
    <property type="entry name" value="RING-type E3 ubiquitin transferase"/>
    <property type="match status" value="1"/>
</dbReference>
<evidence type="ECO:0000256" key="6">
    <source>
        <dbReference type="ARBA" id="ARBA00022786"/>
    </source>
</evidence>
<comment type="caution">
    <text evidence="10">The sequence shown here is derived from an EMBL/GenBank/DDBJ whole genome shotgun (WGS) entry which is preliminary data.</text>
</comment>
<feature type="domain" description="U-box" evidence="9">
    <location>
        <begin position="24"/>
        <end position="98"/>
    </location>
</feature>
<evidence type="ECO:0000256" key="7">
    <source>
        <dbReference type="PROSITE-ProRule" id="PRU00259"/>
    </source>
</evidence>
<keyword evidence="4" id="KW-0808">Transferase</keyword>